<dbReference type="RefSeq" id="WP_147046612.1">
    <property type="nucleotide sequence ID" value="NZ_BJZV01000011.1"/>
</dbReference>
<sequence length="343" mass="36123">MIPSRDETSNQRGCLRLLFRARREAAQAVLLLGLISSVPGVASAASIFVASQDAGQLARIETGTKTVAATIDVQAGPVALATDAHGRIYLSHPDHGAITVVEGRTNRVLRRLLYDGQPFGIAADPDGRFVYIGDWKAGHLARLDAETGAVNAIAVVGKDPANLALGHDGRIWVADRESHQISVINAARMQRIATIPVGEGPFALGLSPAQDRLYVANVRSNDLSVIDTATLKLLATVPVGAMPYGVATSTDGARILVTNQHAGTVSVIDAVDLKVSGTVKVGRYPEGIVVSGALAYVANWFSEDVSVIDLASLHEIGRVPVGEGPRALSVTPNDRSQRSEVVR</sequence>
<reference evidence="4 5" key="1">
    <citation type="submission" date="2019-07" db="EMBL/GenBank/DDBJ databases">
        <title>Whole genome shotgun sequence of Methylobacterium gnaphalii NBRC 107716.</title>
        <authorList>
            <person name="Hosoyama A."/>
            <person name="Uohara A."/>
            <person name="Ohji S."/>
            <person name="Ichikawa N."/>
        </authorList>
    </citation>
    <scope>NUCLEOTIDE SEQUENCE [LARGE SCALE GENOMIC DNA]</scope>
    <source>
        <strain evidence="4 5">NBRC 107716</strain>
    </source>
</reference>
<evidence type="ECO:0000313" key="4">
    <source>
        <dbReference type="EMBL" id="GEP10326.1"/>
    </source>
</evidence>
<dbReference type="NCBIfam" id="TIGR02276">
    <property type="entry name" value="beta_rpt_yvtn"/>
    <property type="match status" value="4"/>
</dbReference>
<accession>A0A512JK37</accession>
<comment type="caution">
    <text evidence="4">The sequence shown here is derived from an EMBL/GenBank/DDBJ whole genome shotgun (WGS) entry which is preliminary data.</text>
</comment>
<evidence type="ECO:0000313" key="5">
    <source>
        <dbReference type="Proteomes" id="UP000321750"/>
    </source>
</evidence>
<feature type="region of interest" description="Disordered" evidence="2">
    <location>
        <begin position="324"/>
        <end position="343"/>
    </location>
</feature>
<evidence type="ECO:0000256" key="1">
    <source>
        <dbReference type="ARBA" id="ARBA00022729"/>
    </source>
</evidence>
<keyword evidence="1" id="KW-0732">Signal</keyword>
<evidence type="ECO:0000259" key="3">
    <source>
        <dbReference type="Pfam" id="PF21783"/>
    </source>
</evidence>
<evidence type="ECO:0000256" key="2">
    <source>
        <dbReference type="SAM" id="MobiDB-lite"/>
    </source>
</evidence>
<dbReference type="InterPro" id="IPR048433">
    <property type="entry name" value="YNCE-like_beta-prop"/>
</dbReference>
<dbReference type="InterPro" id="IPR015943">
    <property type="entry name" value="WD40/YVTN_repeat-like_dom_sf"/>
</dbReference>
<dbReference type="Pfam" id="PF21783">
    <property type="entry name" value="YNCE"/>
    <property type="match status" value="1"/>
</dbReference>
<dbReference type="SUPFAM" id="SSF50974">
    <property type="entry name" value="Nitrous oxide reductase, N-terminal domain"/>
    <property type="match status" value="1"/>
</dbReference>
<dbReference type="InterPro" id="IPR011964">
    <property type="entry name" value="YVTN_b-propeller_repeat"/>
</dbReference>
<organism evidence="4 5">
    <name type="scientific">Methylobacterium gnaphalii</name>
    <dbReference type="NCBI Taxonomy" id="1010610"/>
    <lineage>
        <taxon>Bacteria</taxon>
        <taxon>Pseudomonadati</taxon>
        <taxon>Pseudomonadota</taxon>
        <taxon>Alphaproteobacteria</taxon>
        <taxon>Hyphomicrobiales</taxon>
        <taxon>Methylobacteriaceae</taxon>
        <taxon>Methylobacterium</taxon>
    </lineage>
</organism>
<dbReference type="EMBL" id="BJZV01000011">
    <property type="protein sequence ID" value="GEP10326.1"/>
    <property type="molecule type" value="Genomic_DNA"/>
</dbReference>
<dbReference type="Gene3D" id="2.130.10.10">
    <property type="entry name" value="YVTN repeat-like/Quinoprotein amine dehydrogenase"/>
    <property type="match status" value="2"/>
</dbReference>
<dbReference type="InterPro" id="IPR011045">
    <property type="entry name" value="N2O_reductase_N"/>
</dbReference>
<dbReference type="OrthoDB" id="8440964at2"/>
<dbReference type="Proteomes" id="UP000321750">
    <property type="component" value="Unassembled WGS sequence"/>
</dbReference>
<dbReference type="PANTHER" id="PTHR47197">
    <property type="entry name" value="PROTEIN NIRF"/>
    <property type="match status" value="1"/>
</dbReference>
<dbReference type="PANTHER" id="PTHR47197:SF3">
    <property type="entry name" value="DIHYDRO-HEME D1 DEHYDROGENASE"/>
    <property type="match status" value="1"/>
</dbReference>
<keyword evidence="5" id="KW-1185">Reference proteome</keyword>
<feature type="domain" description="YNCE-like beta-propeller" evidence="3">
    <location>
        <begin position="190"/>
        <end position="289"/>
    </location>
</feature>
<name>A0A512JK37_9HYPH</name>
<proteinExistence type="predicted"/>
<protein>
    <recommendedName>
        <fullName evidence="3">YNCE-like beta-propeller domain-containing protein</fullName>
    </recommendedName>
</protein>
<gene>
    <name evidence="4" type="ORF">MGN01_21710</name>
</gene>
<dbReference type="InterPro" id="IPR051200">
    <property type="entry name" value="Host-pathogen_enzymatic-act"/>
</dbReference>
<dbReference type="AlphaFoldDB" id="A0A512JK37"/>